<feature type="disulfide bond" evidence="1">
    <location>
        <begin position="240"/>
        <end position="249"/>
    </location>
</feature>
<reference evidence="6" key="1">
    <citation type="submission" date="2021-01" db="UniProtKB">
        <authorList>
            <consortium name="EnsemblMetazoa"/>
        </authorList>
    </citation>
    <scope>IDENTIFICATION</scope>
</reference>
<feature type="compositionally biased region" description="Low complexity" evidence="2">
    <location>
        <begin position="132"/>
        <end position="147"/>
    </location>
</feature>
<dbReference type="Gene3D" id="2.10.25.10">
    <property type="entry name" value="Laminin"/>
    <property type="match status" value="1"/>
</dbReference>
<evidence type="ECO:0000256" key="2">
    <source>
        <dbReference type="SAM" id="MobiDB-lite"/>
    </source>
</evidence>
<keyword evidence="3" id="KW-1133">Transmembrane helix</keyword>
<dbReference type="AlphaFoldDB" id="A0A7M5WJJ2"/>
<feature type="domain" description="EGF-like" evidence="5">
    <location>
        <begin position="208"/>
        <end position="250"/>
    </location>
</feature>
<dbReference type="RefSeq" id="XP_066933191.1">
    <property type="nucleotide sequence ID" value="XM_067077090.1"/>
</dbReference>
<keyword evidence="1" id="KW-0245">EGF-like domain</keyword>
<feature type="chain" id="PRO_5029846657" description="EGF-like domain-containing protein" evidence="4">
    <location>
        <begin position="27"/>
        <end position="342"/>
    </location>
</feature>
<dbReference type="EnsemblMetazoa" id="CLYHEMT004808.2">
    <property type="protein sequence ID" value="CLYHEMP004808.2"/>
    <property type="gene ID" value="CLYHEMG004808"/>
</dbReference>
<evidence type="ECO:0000313" key="7">
    <source>
        <dbReference type="Proteomes" id="UP000594262"/>
    </source>
</evidence>
<proteinExistence type="predicted"/>
<dbReference type="SUPFAM" id="SSF57196">
    <property type="entry name" value="EGF/Laminin"/>
    <property type="match status" value="1"/>
</dbReference>
<feature type="region of interest" description="Disordered" evidence="2">
    <location>
        <begin position="123"/>
        <end position="164"/>
    </location>
</feature>
<evidence type="ECO:0000256" key="4">
    <source>
        <dbReference type="SAM" id="SignalP"/>
    </source>
</evidence>
<organism evidence="6 7">
    <name type="scientific">Clytia hemisphaerica</name>
    <dbReference type="NCBI Taxonomy" id="252671"/>
    <lineage>
        <taxon>Eukaryota</taxon>
        <taxon>Metazoa</taxon>
        <taxon>Cnidaria</taxon>
        <taxon>Hydrozoa</taxon>
        <taxon>Hydroidolina</taxon>
        <taxon>Leptothecata</taxon>
        <taxon>Obeliida</taxon>
        <taxon>Clytiidae</taxon>
        <taxon>Clytia</taxon>
    </lineage>
</organism>
<dbReference type="PROSITE" id="PS50026">
    <property type="entry name" value="EGF_3"/>
    <property type="match status" value="1"/>
</dbReference>
<evidence type="ECO:0000259" key="5">
    <source>
        <dbReference type="PROSITE" id="PS50026"/>
    </source>
</evidence>
<evidence type="ECO:0000313" key="6">
    <source>
        <dbReference type="EnsemblMetazoa" id="CLYHEMP004808.2"/>
    </source>
</evidence>
<feature type="compositionally biased region" description="Polar residues" evidence="2">
    <location>
        <begin position="42"/>
        <end position="58"/>
    </location>
</feature>
<protein>
    <recommendedName>
        <fullName evidence="5">EGF-like domain-containing protein</fullName>
    </recommendedName>
</protein>
<keyword evidence="1" id="KW-1015">Disulfide bond</keyword>
<dbReference type="OrthoDB" id="382013at2759"/>
<evidence type="ECO:0000256" key="3">
    <source>
        <dbReference type="SAM" id="Phobius"/>
    </source>
</evidence>
<comment type="caution">
    <text evidence="1">Lacks conserved residue(s) required for the propagation of feature annotation.</text>
</comment>
<keyword evidence="7" id="KW-1185">Reference proteome</keyword>
<dbReference type="InterPro" id="IPR000742">
    <property type="entry name" value="EGF"/>
</dbReference>
<feature type="signal peptide" evidence="4">
    <location>
        <begin position="1"/>
        <end position="26"/>
    </location>
</feature>
<keyword evidence="3" id="KW-0472">Membrane</keyword>
<name>A0A7M5WJJ2_9CNID</name>
<dbReference type="Proteomes" id="UP000594262">
    <property type="component" value="Unplaced"/>
</dbReference>
<feature type="transmembrane region" description="Helical" evidence="3">
    <location>
        <begin position="261"/>
        <end position="282"/>
    </location>
</feature>
<accession>A0A7M5WJJ2</accession>
<keyword evidence="4" id="KW-0732">Signal</keyword>
<dbReference type="GeneID" id="136820853"/>
<feature type="region of interest" description="Disordered" evidence="2">
    <location>
        <begin position="40"/>
        <end position="73"/>
    </location>
</feature>
<evidence type="ECO:0000256" key="1">
    <source>
        <dbReference type="PROSITE-ProRule" id="PRU00076"/>
    </source>
</evidence>
<sequence>MNSKMIQWTLRCFILINILYIQNTRCQTSIIVVPSSSESVSLNQTHTTSGEPASSTIPMQPLPPITSTSSLHQAVSSTINDPDIVTSSSASVSNQTWLSTSASNQIEPSETVAMTTAIDNGGGVKATSEITQPSSSSVQPSVLNSSPAVPSMSDHVPPLISSVDHSTTLSTSSQVLSQSLAPAASSPIMESSSPVNIMTTMEPNPKAAPKHCNDVIGSYCENGGVCFNQTGTETKPVCSCIDEYYGEKCDKKIVPKLYMQLTYALGGTTGFLLIVVICLVCCRCQKRKTGKGELPFSEELDSFSVGSKRASKLFPSNGSSSNGKNSVSVMSFENNGIDMYGD</sequence>
<keyword evidence="3" id="KW-0812">Transmembrane</keyword>
<dbReference type="PROSITE" id="PS00022">
    <property type="entry name" value="EGF_1"/>
    <property type="match status" value="1"/>
</dbReference>